<evidence type="ECO:0000313" key="1">
    <source>
        <dbReference type="EMBL" id="KAK1613309.1"/>
    </source>
</evidence>
<dbReference type="EMBL" id="JAUUTY010000007">
    <property type="protein sequence ID" value="KAK1613309.1"/>
    <property type="molecule type" value="Genomic_DNA"/>
</dbReference>
<name>A0AAD8VNK9_LOLMU</name>
<sequence length="114" mass="12885">MDDSDNELLAQLFVEEENTATVWRHQQQSMLASLLRLFHTILPCPCLTAEGHKAQYNVILEAVADYDLWIWYAFFGMAGTHNDINVLDAALSPVFVRLTEGQAPTVYFEDNGHA</sequence>
<comment type="caution">
    <text evidence="1">The sequence shown here is derived from an EMBL/GenBank/DDBJ whole genome shotgun (WGS) entry which is preliminary data.</text>
</comment>
<keyword evidence="2" id="KW-1185">Reference proteome</keyword>
<dbReference type="Proteomes" id="UP001231189">
    <property type="component" value="Unassembled WGS sequence"/>
</dbReference>
<evidence type="ECO:0000313" key="2">
    <source>
        <dbReference type="Proteomes" id="UP001231189"/>
    </source>
</evidence>
<reference evidence="1" key="1">
    <citation type="submission" date="2023-07" db="EMBL/GenBank/DDBJ databases">
        <title>A chromosome-level genome assembly of Lolium multiflorum.</title>
        <authorList>
            <person name="Chen Y."/>
            <person name="Copetti D."/>
            <person name="Kolliker R."/>
            <person name="Studer B."/>
        </authorList>
    </citation>
    <scope>NUCLEOTIDE SEQUENCE</scope>
    <source>
        <strain evidence="1">02402/16</strain>
        <tissue evidence="1">Leaf</tissue>
    </source>
</reference>
<accession>A0AAD8VNK9</accession>
<dbReference type="Pfam" id="PF04827">
    <property type="entry name" value="Plant_tran"/>
    <property type="match status" value="1"/>
</dbReference>
<gene>
    <name evidence="1" type="ORF">QYE76_036982</name>
</gene>
<organism evidence="1 2">
    <name type="scientific">Lolium multiflorum</name>
    <name type="common">Italian ryegrass</name>
    <name type="synonym">Lolium perenne subsp. multiflorum</name>
    <dbReference type="NCBI Taxonomy" id="4521"/>
    <lineage>
        <taxon>Eukaryota</taxon>
        <taxon>Viridiplantae</taxon>
        <taxon>Streptophyta</taxon>
        <taxon>Embryophyta</taxon>
        <taxon>Tracheophyta</taxon>
        <taxon>Spermatophyta</taxon>
        <taxon>Magnoliopsida</taxon>
        <taxon>Liliopsida</taxon>
        <taxon>Poales</taxon>
        <taxon>Poaceae</taxon>
        <taxon>BOP clade</taxon>
        <taxon>Pooideae</taxon>
        <taxon>Poodae</taxon>
        <taxon>Poeae</taxon>
        <taxon>Poeae Chloroplast Group 2 (Poeae type)</taxon>
        <taxon>Loliodinae</taxon>
        <taxon>Loliinae</taxon>
        <taxon>Lolium</taxon>
    </lineage>
</organism>
<proteinExistence type="predicted"/>
<protein>
    <submittedName>
        <fullName evidence="1">Uncharacterized protein</fullName>
    </submittedName>
</protein>
<dbReference type="InterPro" id="IPR006912">
    <property type="entry name" value="Harbinger_derived_prot"/>
</dbReference>
<dbReference type="AlphaFoldDB" id="A0AAD8VNK9"/>